<dbReference type="RefSeq" id="WP_115854968.1">
    <property type="nucleotide sequence ID" value="NZ_QRDJ01000008.1"/>
</dbReference>
<dbReference type="EC" id="2.1.1.63" evidence="9"/>
<dbReference type="EMBL" id="QRDJ01000008">
    <property type="protein sequence ID" value="REC94391.1"/>
    <property type="molecule type" value="Genomic_DNA"/>
</dbReference>
<dbReference type="PANTHER" id="PTHR10815:SF5">
    <property type="entry name" value="METHYLATED-DNA--PROTEIN-CYSTEINE METHYLTRANSFERASE"/>
    <property type="match status" value="1"/>
</dbReference>
<evidence type="ECO:0000256" key="3">
    <source>
        <dbReference type="ARBA" id="ARBA00022490"/>
    </source>
</evidence>
<keyword evidence="13" id="KW-1185">Reference proteome</keyword>
<dbReference type="FunFam" id="1.10.10.10:FF:000214">
    <property type="entry name" value="Methylated-DNA--protein-cysteine methyltransferase"/>
    <property type="match status" value="1"/>
</dbReference>
<dbReference type="InterPro" id="IPR008332">
    <property type="entry name" value="MethylG_MeTrfase_N"/>
</dbReference>
<evidence type="ECO:0000256" key="2">
    <source>
        <dbReference type="ARBA" id="ARBA00008711"/>
    </source>
</evidence>
<evidence type="ECO:0000259" key="10">
    <source>
        <dbReference type="Pfam" id="PF01035"/>
    </source>
</evidence>
<dbReference type="CDD" id="cd06445">
    <property type="entry name" value="ATase"/>
    <property type="match status" value="1"/>
</dbReference>
<sequence length="186" mass="20069">MIEHAVMPSALGDIVLRAESDHLTGVFFHDQKHFPPSARGPMATAEESRSRVIRQTCEALKAYLAGARQRFDLPLSLPGSPFQQRVWQRLDEIEFGEVLTYGALAHSLGLSRGHARAVGSAVGRNPVSIIVPCHRVLAGNGTLNGYAGGLERKAHLLALEGRPEGSAGLRQVEGKHHLTPGVEGFQ</sequence>
<evidence type="ECO:0000256" key="6">
    <source>
        <dbReference type="ARBA" id="ARBA00022763"/>
    </source>
</evidence>
<dbReference type="HAMAP" id="MF_00772">
    <property type="entry name" value="OGT"/>
    <property type="match status" value="1"/>
</dbReference>
<dbReference type="InterPro" id="IPR023546">
    <property type="entry name" value="MGMT"/>
</dbReference>
<dbReference type="Proteomes" id="UP000256334">
    <property type="component" value="Unassembled WGS sequence"/>
</dbReference>
<evidence type="ECO:0000256" key="8">
    <source>
        <dbReference type="ARBA" id="ARBA00049348"/>
    </source>
</evidence>
<comment type="similarity">
    <text evidence="2 9">Belongs to the MGMT family.</text>
</comment>
<dbReference type="InterPro" id="IPR036217">
    <property type="entry name" value="MethylDNA_cys_MeTrfase_DNAb"/>
</dbReference>
<dbReference type="GO" id="GO:0032259">
    <property type="term" value="P:methylation"/>
    <property type="evidence" value="ECO:0007669"/>
    <property type="project" value="UniProtKB-KW"/>
</dbReference>
<comment type="function">
    <text evidence="9">Involved in the cellular defense against the biological effects of O6-methylguanine (O6-MeG) and O4-methylthymine (O4-MeT) in DNA. Repairs the methylated nucleobase in DNA by stoichiometrically transferring the methyl group to a cysteine residue in the enzyme. This is a suicide reaction: the enzyme is irreversibly inactivated.</text>
</comment>
<dbReference type="PROSITE" id="PS00374">
    <property type="entry name" value="MGMT"/>
    <property type="match status" value="1"/>
</dbReference>
<dbReference type="InterPro" id="IPR001497">
    <property type="entry name" value="MethylDNA_cys_MeTrfase_AS"/>
</dbReference>
<comment type="subcellular location">
    <subcellularLocation>
        <location evidence="9">Cytoplasm</location>
    </subcellularLocation>
</comment>
<reference evidence="12 13" key="1">
    <citation type="submission" date="2018-07" db="EMBL/GenBank/DDBJ databases">
        <title>Genomic Encyclopedia of Type Strains, Phase IV (KMG-IV): sequencing the most valuable type-strain genomes for metagenomic binning, comparative biology and taxonomic classification.</title>
        <authorList>
            <person name="Goeker M."/>
        </authorList>
    </citation>
    <scope>NUCLEOTIDE SEQUENCE [LARGE SCALE GENOMIC DNA]</scope>
    <source>
        <strain evidence="12 13">DSM 14324</strain>
    </source>
</reference>
<organism evidence="12 13">
    <name type="scientific">Kushneria indalinina DSM 14324</name>
    <dbReference type="NCBI Taxonomy" id="1122140"/>
    <lineage>
        <taxon>Bacteria</taxon>
        <taxon>Pseudomonadati</taxon>
        <taxon>Pseudomonadota</taxon>
        <taxon>Gammaproteobacteria</taxon>
        <taxon>Oceanospirillales</taxon>
        <taxon>Halomonadaceae</taxon>
        <taxon>Kushneria</taxon>
    </lineage>
</organism>
<dbReference type="SUPFAM" id="SSF53155">
    <property type="entry name" value="Methylated DNA-protein cysteine methyltransferase domain"/>
    <property type="match status" value="1"/>
</dbReference>
<protein>
    <recommendedName>
        <fullName evidence="9">Methylated-DNA--protein-cysteine methyltransferase</fullName>
        <ecNumber evidence="9">2.1.1.63</ecNumber>
    </recommendedName>
    <alternativeName>
        <fullName evidence="9">6-O-methylguanine-DNA methyltransferase</fullName>
        <shortName evidence="9">MGMT</shortName>
    </alternativeName>
    <alternativeName>
        <fullName evidence="9">O-6-methylguanine-DNA-alkyltransferase</fullName>
    </alternativeName>
</protein>
<comment type="catalytic activity">
    <reaction evidence="1 9">
        <text>a 4-O-methyl-thymidine in DNA + L-cysteinyl-[protein] = a thymidine in DNA + S-methyl-L-cysteinyl-[protein]</text>
        <dbReference type="Rhea" id="RHEA:53428"/>
        <dbReference type="Rhea" id="RHEA-COMP:10131"/>
        <dbReference type="Rhea" id="RHEA-COMP:10132"/>
        <dbReference type="Rhea" id="RHEA-COMP:13555"/>
        <dbReference type="Rhea" id="RHEA-COMP:13556"/>
        <dbReference type="ChEBI" id="CHEBI:29950"/>
        <dbReference type="ChEBI" id="CHEBI:82612"/>
        <dbReference type="ChEBI" id="CHEBI:137386"/>
        <dbReference type="ChEBI" id="CHEBI:137387"/>
        <dbReference type="EC" id="2.1.1.63"/>
    </reaction>
</comment>
<keyword evidence="6 9" id="KW-0227">DNA damage</keyword>
<dbReference type="SUPFAM" id="SSF46767">
    <property type="entry name" value="Methylated DNA-protein cysteine methyltransferase, C-terminal domain"/>
    <property type="match status" value="1"/>
</dbReference>
<dbReference type="OrthoDB" id="9811249at2"/>
<keyword evidence="4 9" id="KW-0489">Methyltransferase</keyword>
<dbReference type="PANTHER" id="PTHR10815">
    <property type="entry name" value="METHYLATED-DNA--PROTEIN-CYSTEINE METHYLTRANSFERASE"/>
    <property type="match status" value="1"/>
</dbReference>
<dbReference type="InterPro" id="IPR036631">
    <property type="entry name" value="MGMT_N_sf"/>
</dbReference>
<dbReference type="NCBIfam" id="TIGR00589">
    <property type="entry name" value="ogt"/>
    <property type="match status" value="1"/>
</dbReference>
<comment type="catalytic activity">
    <reaction evidence="8 9">
        <text>a 6-O-methyl-2'-deoxyguanosine in DNA + L-cysteinyl-[protein] = S-methyl-L-cysteinyl-[protein] + a 2'-deoxyguanosine in DNA</text>
        <dbReference type="Rhea" id="RHEA:24000"/>
        <dbReference type="Rhea" id="RHEA-COMP:10131"/>
        <dbReference type="Rhea" id="RHEA-COMP:10132"/>
        <dbReference type="Rhea" id="RHEA-COMP:11367"/>
        <dbReference type="Rhea" id="RHEA-COMP:11368"/>
        <dbReference type="ChEBI" id="CHEBI:29950"/>
        <dbReference type="ChEBI" id="CHEBI:82612"/>
        <dbReference type="ChEBI" id="CHEBI:85445"/>
        <dbReference type="ChEBI" id="CHEBI:85448"/>
        <dbReference type="EC" id="2.1.1.63"/>
    </reaction>
</comment>
<keyword evidence="5 9" id="KW-0808">Transferase</keyword>
<dbReference type="GO" id="GO:0003908">
    <property type="term" value="F:methylated-DNA-[protein]-cysteine S-methyltransferase activity"/>
    <property type="evidence" value="ECO:0007669"/>
    <property type="project" value="UniProtKB-UniRule"/>
</dbReference>
<evidence type="ECO:0000256" key="7">
    <source>
        <dbReference type="ARBA" id="ARBA00023204"/>
    </source>
</evidence>
<keyword evidence="3 9" id="KW-0963">Cytoplasm</keyword>
<dbReference type="InterPro" id="IPR014048">
    <property type="entry name" value="MethylDNA_cys_MeTrfase_DNA-bd"/>
</dbReference>
<evidence type="ECO:0000259" key="11">
    <source>
        <dbReference type="Pfam" id="PF02870"/>
    </source>
</evidence>
<dbReference type="AlphaFoldDB" id="A0A3D9DUM9"/>
<dbReference type="GO" id="GO:0005737">
    <property type="term" value="C:cytoplasm"/>
    <property type="evidence" value="ECO:0007669"/>
    <property type="project" value="UniProtKB-SubCell"/>
</dbReference>
<dbReference type="InterPro" id="IPR036388">
    <property type="entry name" value="WH-like_DNA-bd_sf"/>
</dbReference>
<feature type="domain" description="Methylated-DNA-[protein]-cysteine S-methyltransferase DNA binding" evidence="10">
    <location>
        <begin position="81"/>
        <end position="161"/>
    </location>
</feature>
<dbReference type="Gene3D" id="1.10.10.10">
    <property type="entry name" value="Winged helix-like DNA-binding domain superfamily/Winged helix DNA-binding domain"/>
    <property type="match status" value="1"/>
</dbReference>
<name>A0A3D9DUM9_9GAMM</name>
<keyword evidence="7 9" id="KW-0234">DNA repair</keyword>
<dbReference type="Pfam" id="PF02870">
    <property type="entry name" value="Methyltransf_1N"/>
    <property type="match status" value="1"/>
</dbReference>
<gene>
    <name evidence="12" type="ORF">C8D72_2763</name>
</gene>
<evidence type="ECO:0000256" key="9">
    <source>
        <dbReference type="HAMAP-Rule" id="MF_00772"/>
    </source>
</evidence>
<comment type="caution">
    <text evidence="12">The sequence shown here is derived from an EMBL/GenBank/DDBJ whole genome shotgun (WGS) entry which is preliminary data.</text>
</comment>
<dbReference type="Pfam" id="PF01035">
    <property type="entry name" value="DNA_binding_1"/>
    <property type="match status" value="1"/>
</dbReference>
<dbReference type="Gene3D" id="3.30.160.70">
    <property type="entry name" value="Methylated DNA-protein cysteine methyltransferase domain"/>
    <property type="match status" value="1"/>
</dbReference>
<accession>A0A3D9DUM9</accession>
<comment type="miscellaneous">
    <text evidence="9">This enzyme catalyzes only one turnover and therefore is not strictly catalytic. According to one definition, an enzyme is a biocatalyst that acts repeatedly and over many reaction cycles.</text>
</comment>
<dbReference type="GO" id="GO:0006307">
    <property type="term" value="P:DNA alkylation repair"/>
    <property type="evidence" value="ECO:0007669"/>
    <property type="project" value="UniProtKB-UniRule"/>
</dbReference>
<proteinExistence type="inferred from homology"/>
<evidence type="ECO:0000313" key="13">
    <source>
        <dbReference type="Proteomes" id="UP000256334"/>
    </source>
</evidence>
<evidence type="ECO:0000313" key="12">
    <source>
        <dbReference type="EMBL" id="REC94391.1"/>
    </source>
</evidence>
<evidence type="ECO:0000256" key="1">
    <source>
        <dbReference type="ARBA" id="ARBA00001286"/>
    </source>
</evidence>
<feature type="active site" description="Nucleophile; methyl group acceptor" evidence="9">
    <location>
        <position position="133"/>
    </location>
</feature>
<evidence type="ECO:0000256" key="5">
    <source>
        <dbReference type="ARBA" id="ARBA00022679"/>
    </source>
</evidence>
<evidence type="ECO:0000256" key="4">
    <source>
        <dbReference type="ARBA" id="ARBA00022603"/>
    </source>
</evidence>
<feature type="domain" description="Methylguanine DNA methyltransferase ribonuclease-like" evidence="11">
    <location>
        <begin position="4"/>
        <end position="77"/>
    </location>
</feature>